<evidence type="ECO:0000313" key="1">
    <source>
        <dbReference type="EnsemblMetazoa" id="XP_031784904"/>
    </source>
</evidence>
<dbReference type="Proteomes" id="UP000002358">
    <property type="component" value="Unassembled WGS sequence"/>
</dbReference>
<dbReference type="KEGG" id="nvi:116417189"/>
<evidence type="ECO:0000313" key="2">
    <source>
        <dbReference type="Proteomes" id="UP000002358"/>
    </source>
</evidence>
<dbReference type="InParanoid" id="A0A7M7QDK5"/>
<dbReference type="OrthoDB" id="10679904at2759"/>
<protein>
    <submittedName>
        <fullName evidence="1">Uncharacterized protein</fullName>
    </submittedName>
</protein>
<accession>A0A7M7QDK5</accession>
<dbReference type="GeneID" id="116417189"/>
<proteinExistence type="predicted"/>
<sequence length="306" mass="35642">MMSVQTSENETSFIAVSLALNSQKQYVYIDSIIINKQTVENDGIDLKEHLESFCDKSVKKVKDLYKTVIEYVTYDSSVKLNLSSEVDGKRYHRIVCYSVLIHHLRKPRMRILFKNTDELNGYKEFYNTIDNLERKFSNADCSLGEATEDLLCSINNEKVPLCESITQTIFQFISNVALAANFLNHKYRGHHFMHLSSSHNMMMQFFEQALANEAFEILGDYLDKGEFKRLFEKNSTTSPERFWHVAKVYCKKELPNFALNILNIVAIPRKINMNKLLKLRSDLVDNASEDRKQYVMLQISLMINER</sequence>
<dbReference type="RefSeq" id="XP_031784904.1">
    <property type="nucleotide sequence ID" value="XM_031929044.1"/>
</dbReference>
<organism evidence="1 2">
    <name type="scientific">Nasonia vitripennis</name>
    <name type="common">Parasitic wasp</name>
    <dbReference type="NCBI Taxonomy" id="7425"/>
    <lineage>
        <taxon>Eukaryota</taxon>
        <taxon>Metazoa</taxon>
        <taxon>Ecdysozoa</taxon>
        <taxon>Arthropoda</taxon>
        <taxon>Hexapoda</taxon>
        <taxon>Insecta</taxon>
        <taxon>Pterygota</taxon>
        <taxon>Neoptera</taxon>
        <taxon>Endopterygota</taxon>
        <taxon>Hymenoptera</taxon>
        <taxon>Apocrita</taxon>
        <taxon>Proctotrupomorpha</taxon>
        <taxon>Chalcidoidea</taxon>
        <taxon>Pteromalidae</taxon>
        <taxon>Pteromalinae</taxon>
        <taxon>Nasonia</taxon>
    </lineage>
</organism>
<name>A0A7M7QDK5_NASVI</name>
<reference evidence="1" key="1">
    <citation type="submission" date="2021-01" db="UniProtKB">
        <authorList>
            <consortium name="EnsemblMetazoa"/>
        </authorList>
    </citation>
    <scope>IDENTIFICATION</scope>
</reference>
<dbReference type="EnsemblMetazoa" id="XM_031929044">
    <property type="protein sequence ID" value="XP_031784904"/>
    <property type="gene ID" value="LOC116417189"/>
</dbReference>
<dbReference type="AlphaFoldDB" id="A0A7M7QDK5"/>
<keyword evidence="2" id="KW-1185">Reference proteome</keyword>